<dbReference type="InterPro" id="IPR005103">
    <property type="entry name" value="AA9_LPMO"/>
</dbReference>
<evidence type="ECO:0000259" key="18">
    <source>
        <dbReference type="Pfam" id="PF03443"/>
    </source>
</evidence>
<organism evidence="19 20">
    <name type="scientific">Parascedosporium putredinis</name>
    <dbReference type="NCBI Taxonomy" id="1442378"/>
    <lineage>
        <taxon>Eukaryota</taxon>
        <taxon>Fungi</taxon>
        <taxon>Dikarya</taxon>
        <taxon>Ascomycota</taxon>
        <taxon>Pezizomycotina</taxon>
        <taxon>Sordariomycetes</taxon>
        <taxon>Hypocreomycetidae</taxon>
        <taxon>Microascales</taxon>
        <taxon>Microascaceae</taxon>
        <taxon>Parascedosporium</taxon>
    </lineage>
</organism>
<evidence type="ECO:0000256" key="3">
    <source>
        <dbReference type="ARBA" id="ARBA00022525"/>
    </source>
</evidence>
<dbReference type="GO" id="GO:0046872">
    <property type="term" value="F:metal ion binding"/>
    <property type="evidence" value="ECO:0007669"/>
    <property type="project" value="UniProtKB-KW"/>
</dbReference>
<feature type="chain" id="PRO_5040154391" description="lytic cellulose monooxygenase (C4-dehydrogenating)" evidence="17">
    <location>
        <begin position="24"/>
        <end position="391"/>
    </location>
</feature>
<evidence type="ECO:0000256" key="1">
    <source>
        <dbReference type="ARBA" id="ARBA00001973"/>
    </source>
</evidence>
<gene>
    <name evidence="19" type="ORF">PPNO1_LOCUS7712</name>
</gene>
<evidence type="ECO:0000256" key="15">
    <source>
        <dbReference type="ARBA" id="ARBA00047174"/>
    </source>
</evidence>
<comment type="catalytic activity">
    <reaction evidence="14">
        <text>[(1-&gt;4)-beta-D-glucosyl]n+m + reduced acceptor + O2 = 4-dehydro-beta-D-glucosyl-[(1-&gt;4)-beta-D-glucosyl]n-1 + [(1-&gt;4)-beta-D-glucosyl]m + acceptor + H2O.</text>
        <dbReference type="EC" id="1.14.99.56"/>
    </reaction>
</comment>
<evidence type="ECO:0000256" key="5">
    <source>
        <dbReference type="ARBA" id="ARBA00022729"/>
    </source>
</evidence>
<dbReference type="GO" id="GO:0005576">
    <property type="term" value="C:extracellular region"/>
    <property type="evidence" value="ECO:0007669"/>
    <property type="project" value="UniProtKB-SubCell"/>
</dbReference>
<evidence type="ECO:0000256" key="17">
    <source>
        <dbReference type="SAM" id="SignalP"/>
    </source>
</evidence>
<dbReference type="EC" id="1.14.99.56" evidence="15"/>
<evidence type="ECO:0000256" key="2">
    <source>
        <dbReference type="ARBA" id="ARBA00004613"/>
    </source>
</evidence>
<keyword evidence="3" id="KW-0964">Secreted</keyword>
<comment type="cofactor">
    <cofactor evidence="1">
        <name>Cu(2+)</name>
        <dbReference type="ChEBI" id="CHEBI:29036"/>
    </cofactor>
</comment>
<proteinExistence type="inferred from homology"/>
<comment type="subcellular location">
    <subcellularLocation>
        <location evidence="2">Secreted</location>
    </subcellularLocation>
</comment>
<keyword evidence="8" id="KW-0186">Copper</keyword>
<dbReference type="Gene3D" id="2.70.50.70">
    <property type="match status" value="1"/>
</dbReference>
<protein>
    <recommendedName>
        <fullName evidence="15">lytic cellulose monooxygenase (C4-dehydrogenating)</fullName>
        <ecNumber evidence="15">1.14.99.56</ecNumber>
    </recommendedName>
</protein>
<keyword evidence="6" id="KW-0136">Cellulose degradation</keyword>
<evidence type="ECO:0000256" key="4">
    <source>
        <dbReference type="ARBA" id="ARBA00022723"/>
    </source>
</evidence>
<evidence type="ECO:0000256" key="8">
    <source>
        <dbReference type="ARBA" id="ARBA00023008"/>
    </source>
</evidence>
<dbReference type="AlphaFoldDB" id="A0A9P1H9M8"/>
<keyword evidence="10" id="KW-1015">Disulfide bond</keyword>
<keyword evidence="5 17" id="KW-0732">Signal</keyword>
<accession>A0A9P1H9M8</accession>
<comment type="caution">
    <text evidence="19">The sequence shown here is derived from an EMBL/GenBank/DDBJ whole genome shotgun (WGS) entry which is preliminary data.</text>
</comment>
<keyword evidence="9" id="KW-0503">Monooxygenase</keyword>
<keyword evidence="12" id="KW-0624">Polysaccharide degradation</keyword>
<evidence type="ECO:0000256" key="6">
    <source>
        <dbReference type="ARBA" id="ARBA00023001"/>
    </source>
</evidence>
<feature type="signal peptide" evidence="17">
    <location>
        <begin position="1"/>
        <end position="23"/>
    </location>
</feature>
<feature type="domain" description="Auxiliary Activity family 9 catalytic" evidence="18">
    <location>
        <begin position="76"/>
        <end position="256"/>
    </location>
</feature>
<feature type="compositionally biased region" description="Low complexity" evidence="16">
    <location>
        <begin position="303"/>
        <end position="344"/>
    </location>
</feature>
<keyword evidence="11" id="KW-0119">Carbohydrate metabolism</keyword>
<evidence type="ECO:0000256" key="13">
    <source>
        <dbReference type="ARBA" id="ARBA00044502"/>
    </source>
</evidence>
<evidence type="ECO:0000256" key="9">
    <source>
        <dbReference type="ARBA" id="ARBA00023033"/>
    </source>
</evidence>
<dbReference type="GO" id="GO:0030245">
    <property type="term" value="P:cellulose catabolic process"/>
    <property type="evidence" value="ECO:0007669"/>
    <property type="project" value="UniProtKB-KW"/>
</dbReference>
<keyword evidence="7" id="KW-0560">Oxidoreductase</keyword>
<name>A0A9P1H9M8_9PEZI</name>
<comment type="similarity">
    <text evidence="13">Belongs to the polysaccharide monooxygenase AA9 family.</text>
</comment>
<dbReference type="Proteomes" id="UP000838763">
    <property type="component" value="Unassembled WGS sequence"/>
</dbReference>
<dbReference type="Pfam" id="PF03443">
    <property type="entry name" value="AA9"/>
    <property type="match status" value="1"/>
</dbReference>
<reference evidence="19" key="1">
    <citation type="submission" date="2022-11" db="EMBL/GenBank/DDBJ databases">
        <authorList>
            <person name="Scott C."/>
            <person name="Bruce N."/>
        </authorList>
    </citation>
    <scope>NUCLEOTIDE SEQUENCE</scope>
</reference>
<evidence type="ECO:0000313" key="20">
    <source>
        <dbReference type="Proteomes" id="UP000838763"/>
    </source>
</evidence>
<feature type="region of interest" description="Disordered" evidence="16">
    <location>
        <begin position="285"/>
        <end position="355"/>
    </location>
</feature>
<feature type="compositionally biased region" description="Polar residues" evidence="16">
    <location>
        <begin position="345"/>
        <end position="355"/>
    </location>
</feature>
<dbReference type="CDD" id="cd21175">
    <property type="entry name" value="LPMO_AA9"/>
    <property type="match status" value="1"/>
</dbReference>
<evidence type="ECO:0000256" key="10">
    <source>
        <dbReference type="ARBA" id="ARBA00023157"/>
    </source>
</evidence>
<dbReference type="GO" id="GO:0004497">
    <property type="term" value="F:monooxygenase activity"/>
    <property type="evidence" value="ECO:0007669"/>
    <property type="project" value="UniProtKB-KW"/>
</dbReference>
<dbReference type="PANTHER" id="PTHR33353:SF36">
    <property type="entry name" value="ENDO-BETA-1,4-GLUCANASE D"/>
    <property type="match status" value="1"/>
</dbReference>
<dbReference type="OrthoDB" id="4849160at2759"/>
<evidence type="ECO:0000256" key="11">
    <source>
        <dbReference type="ARBA" id="ARBA00023277"/>
    </source>
</evidence>
<dbReference type="PANTHER" id="PTHR33353">
    <property type="entry name" value="PUTATIVE (AFU_ORTHOLOGUE AFUA_1G12560)-RELATED"/>
    <property type="match status" value="1"/>
</dbReference>
<keyword evidence="4" id="KW-0479">Metal-binding</keyword>
<keyword evidence="20" id="KW-1185">Reference proteome</keyword>
<sequence>MTRSRTIPTGLASLLLLAARVNAHGIADGLAVYPGGAAGGTYYLGYNPSFQYQTPPPEIGEWSTPDNLQAFRYTASTYTQRVTPQKRLRRPRRLRLPDIICHLGATPGAAAIPVNAGDDLGIHWDTWPDSHKGPIVDSLANCEGPCQNVDKTKLKFFDISREAVIDAASDLWAPNVLVKNDLTWFVRIPEGIAPGNYVLRHEIVALHAAGQTNGAQSYPFCFNLAISSKGTDKPEGRTFEGYYTSSEVGIVWDLFGKSPADYKIPGPADNLYTAAEKATQRKPSITATGTFVKSLDPASIPQETSAAAPEEPTTAEAPPAESTTSEAVAEPTTAAPTTAVTTTARQSPEPTSTQNAAGGAIVYSTVYVTHQVTVTQVESTTIYATVTLPRP</sequence>
<evidence type="ECO:0000256" key="14">
    <source>
        <dbReference type="ARBA" id="ARBA00045077"/>
    </source>
</evidence>
<evidence type="ECO:0000256" key="7">
    <source>
        <dbReference type="ARBA" id="ARBA00023002"/>
    </source>
</evidence>
<dbReference type="EMBL" id="CALLCH030000017">
    <property type="protein sequence ID" value="CAI4218116.1"/>
    <property type="molecule type" value="Genomic_DNA"/>
</dbReference>
<evidence type="ECO:0000256" key="16">
    <source>
        <dbReference type="SAM" id="MobiDB-lite"/>
    </source>
</evidence>
<evidence type="ECO:0000256" key="12">
    <source>
        <dbReference type="ARBA" id="ARBA00023326"/>
    </source>
</evidence>
<dbReference type="InterPro" id="IPR049892">
    <property type="entry name" value="AA9"/>
</dbReference>
<evidence type="ECO:0000313" key="19">
    <source>
        <dbReference type="EMBL" id="CAI4218116.1"/>
    </source>
</evidence>